<evidence type="ECO:0000313" key="2">
    <source>
        <dbReference type="EMBL" id="SVB14694.1"/>
    </source>
</evidence>
<dbReference type="Gene3D" id="3.40.710.10">
    <property type="entry name" value="DD-peptidase/beta-lactamase superfamily"/>
    <property type="match status" value="1"/>
</dbReference>
<gene>
    <name evidence="2" type="ORF">METZ01_LOCUS167548</name>
</gene>
<dbReference type="EMBL" id="UINC01030384">
    <property type="protein sequence ID" value="SVB14694.1"/>
    <property type="molecule type" value="Genomic_DNA"/>
</dbReference>
<dbReference type="InterPro" id="IPR001466">
    <property type="entry name" value="Beta-lactam-related"/>
</dbReference>
<protein>
    <recommendedName>
        <fullName evidence="1">Beta-lactamase-related domain-containing protein</fullName>
    </recommendedName>
</protein>
<dbReference type="Pfam" id="PF00144">
    <property type="entry name" value="Beta-lactamase"/>
    <property type="match status" value="1"/>
</dbReference>
<dbReference type="PANTHER" id="PTHR43319">
    <property type="entry name" value="BETA-LACTAMASE-RELATED"/>
    <property type="match status" value="1"/>
</dbReference>
<feature type="domain" description="Beta-lactamase-related" evidence="1">
    <location>
        <begin position="20"/>
        <end position="384"/>
    </location>
</feature>
<organism evidence="2">
    <name type="scientific">marine metagenome</name>
    <dbReference type="NCBI Taxonomy" id="408172"/>
    <lineage>
        <taxon>unclassified sequences</taxon>
        <taxon>metagenomes</taxon>
        <taxon>ecological metagenomes</taxon>
    </lineage>
</organism>
<sequence length="393" mass="41667">MTLIHGDVAEGFGPVADAFADNFDQRGEVGAAFCLYLGGSSVVDVWGGIADPATGRPWEQDTLQLHFSTTKGVAAICAAILYERGQLDYDSPVTAYWPEFAAGGKGAVTVAQCMCHQAGLAAVDTPLTLDEICDKEPVLRALEVQEPLWAPGTANGYHAITYGWIVGEILKRIDGRPIGRFLADEVAGTLGIDSFIGLPESEEHRVAQLIPAPVITDPPTIELITAMMGPGSLGYRSLTMDGAMLGDQEYDPSVPLQIDTFNSRQVHAAEIPGAAGISEARALARMYGACVSEIDGVRLISDDTVRTVRAERSRGPDKSLIVECAWGMGFMRHLDTNPMLTGESFGHPGAGGSLAFGDLDHQVGFGYVMNQMGNGVAGDPRANALIEAVRSCL</sequence>
<evidence type="ECO:0000259" key="1">
    <source>
        <dbReference type="Pfam" id="PF00144"/>
    </source>
</evidence>
<dbReference type="InterPro" id="IPR012338">
    <property type="entry name" value="Beta-lactam/transpept-like"/>
</dbReference>
<dbReference type="PANTHER" id="PTHR43319:SF3">
    <property type="entry name" value="BETA-LACTAMASE-RELATED DOMAIN-CONTAINING PROTEIN"/>
    <property type="match status" value="1"/>
</dbReference>
<dbReference type="AlphaFoldDB" id="A0A382BLY6"/>
<dbReference type="InterPro" id="IPR052907">
    <property type="entry name" value="Beta-lactamase/esterase"/>
</dbReference>
<dbReference type="SUPFAM" id="SSF56601">
    <property type="entry name" value="beta-lactamase/transpeptidase-like"/>
    <property type="match status" value="1"/>
</dbReference>
<proteinExistence type="predicted"/>
<accession>A0A382BLY6</accession>
<reference evidence="2" key="1">
    <citation type="submission" date="2018-05" db="EMBL/GenBank/DDBJ databases">
        <authorList>
            <person name="Lanie J.A."/>
            <person name="Ng W.-L."/>
            <person name="Kazmierczak K.M."/>
            <person name="Andrzejewski T.M."/>
            <person name="Davidsen T.M."/>
            <person name="Wayne K.J."/>
            <person name="Tettelin H."/>
            <person name="Glass J.I."/>
            <person name="Rusch D."/>
            <person name="Podicherti R."/>
            <person name="Tsui H.-C.T."/>
            <person name="Winkler M.E."/>
        </authorList>
    </citation>
    <scope>NUCLEOTIDE SEQUENCE</scope>
</reference>
<name>A0A382BLY6_9ZZZZ</name>